<feature type="region of interest" description="Disordered" evidence="1">
    <location>
        <begin position="310"/>
        <end position="330"/>
    </location>
</feature>
<dbReference type="Proteomes" id="UP000694005">
    <property type="component" value="Chromosome A10"/>
</dbReference>
<gene>
    <name evidence="2" type="ORF">BRAPAZ1V2_A10P08500.2</name>
</gene>
<sequence length="330" mass="37029">MLHKAIFAIHQLKKKGNTNTSSPPKQQCKFSSLSNSDLKINVFSFDKSKAVKPTSKAHSARCFKYHRIGHYANKCQNQKPLVTLENENVQTEPEKLEFADPLPIFDNYTHEPMAGLKSCEHKDLFSSQSESIPDESCFQLPVSQPENPSSFELISQFEKDSENVLNKDEFSGPLNALDIGAYDFGLESFVSMQEGPDEEQNCGHQANQESSSSIQKPNQTQDLRTNIFEEGGNDAPLSSAPGKTDMHSLIMESSNDICSLFDSYLPKYESSTHEITWRMFLTQLQSSSKKNQIKQSSDVGVMKFANQETVSSREFGPYGSSSPHLDPYRE</sequence>
<evidence type="ECO:0000256" key="1">
    <source>
        <dbReference type="SAM" id="MobiDB-lite"/>
    </source>
</evidence>
<feature type="non-terminal residue" evidence="2">
    <location>
        <position position="1"/>
    </location>
</feature>
<feature type="region of interest" description="Disordered" evidence="1">
    <location>
        <begin position="195"/>
        <end position="219"/>
    </location>
</feature>
<accession>A0A8D9I5G9</accession>
<protein>
    <submittedName>
        <fullName evidence="2">Uncharacterized protein</fullName>
    </submittedName>
</protein>
<dbReference type="AlphaFoldDB" id="A0A8D9I5G9"/>
<evidence type="ECO:0000313" key="2">
    <source>
        <dbReference type="EMBL" id="CAG7909604.1"/>
    </source>
</evidence>
<proteinExistence type="predicted"/>
<organism evidence="2 3">
    <name type="scientific">Brassica campestris</name>
    <name type="common">Field mustard</name>
    <dbReference type="NCBI Taxonomy" id="3711"/>
    <lineage>
        <taxon>Eukaryota</taxon>
        <taxon>Viridiplantae</taxon>
        <taxon>Streptophyta</taxon>
        <taxon>Embryophyta</taxon>
        <taxon>Tracheophyta</taxon>
        <taxon>Spermatophyta</taxon>
        <taxon>Magnoliopsida</taxon>
        <taxon>eudicotyledons</taxon>
        <taxon>Gunneridae</taxon>
        <taxon>Pentapetalae</taxon>
        <taxon>rosids</taxon>
        <taxon>malvids</taxon>
        <taxon>Brassicales</taxon>
        <taxon>Brassicaceae</taxon>
        <taxon>Brassiceae</taxon>
        <taxon>Brassica</taxon>
    </lineage>
</organism>
<feature type="compositionally biased region" description="Polar residues" evidence="1">
    <location>
        <begin position="202"/>
        <end position="219"/>
    </location>
</feature>
<dbReference type="EMBL" id="LS974626">
    <property type="protein sequence ID" value="CAG7909604.1"/>
    <property type="molecule type" value="Genomic_DNA"/>
</dbReference>
<name>A0A8D9I5G9_BRACM</name>
<dbReference type="Gramene" id="A10p08500.2_BraZ1">
    <property type="protein sequence ID" value="A10p08500.2_BraZ1.CDS"/>
    <property type="gene ID" value="A10g08500.2_BraZ1"/>
</dbReference>
<evidence type="ECO:0000313" key="3">
    <source>
        <dbReference type="Proteomes" id="UP000694005"/>
    </source>
</evidence>
<reference evidence="2 3" key="1">
    <citation type="submission" date="2021-07" db="EMBL/GenBank/DDBJ databases">
        <authorList>
            <consortium name="Genoscope - CEA"/>
            <person name="William W."/>
        </authorList>
    </citation>
    <scope>NUCLEOTIDE SEQUENCE [LARGE SCALE GENOMIC DNA]</scope>
</reference>